<dbReference type="InterPro" id="IPR016272">
    <property type="entry name" value="Lipase_LIPH"/>
</dbReference>
<keyword evidence="10" id="KW-0472">Membrane</keyword>
<dbReference type="InterPro" id="IPR000734">
    <property type="entry name" value="TAG_lipase"/>
</dbReference>
<keyword evidence="9" id="KW-0443">Lipid metabolism</keyword>
<evidence type="ECO:0000256" key="4">
    <source>
        <dbReference type="ARBA" id="ARBA00022475"/>
    </source>
</evidence>
<comment type="subcellular location">
    <subcellularLocation>
        <location evidence="1">Cell membrane</location>
        <topology evidence="1">Peripheral membrane protein</topology>
    </subcellularLocation>
    <subcellularLocation>
        <location evidence="2">Secreted</location>
    </subcellularLocation>
</comment>
<dbReference type="Gene3D" id="3.40.50.1820">
    <property type="entry name" value="alpha/beta hydrolase"/>
    <property type="match status" value="1"/>
</dbReference>
<evidence type="ECO:0000259" key="19">
    <source>
        <dbReference type="Pfam" id="PF00151"/>
    </source>
</evidence>
<feature type="active site" description="Nucleophile" evidence="15">
    <location>
        <position position="169"/>
    </location>
</feature>
<dbReference type="InterPro" id="IPR033906">
    <property type="entry name" value="Lipase_N"/>
</dbReference>
<dbReference type="GO" id="GO:0052689">
    <property type="term" value="F:carboxylic ester hydrolase activity"/>
    <property type="evidence" value="ECO:0007669"/>
    <property type="project" value="InterPro"/>
</dbReference>
<dbReference type="Gene3D" id="2.60.60.20">
    <property type="entry name" value="PLAT/LH2 domain"/>
    <property type="match status" value="1"/>
</dbReference>
<keyword evidence="12" id="KW-0325">Glycoprotein</keyword>
<evidence type="ECO:0000313" key="20">
    <source>
        <dbReference type="Ensembl" id="ENSVKKP00000016058.1"/>
    </source>
</evidence>
<dbReference type="PANTHER" id="PTHR11610">
    <property type="entry name" value="LIPASE"/>
    <property type="match status" value="1"/>
</dbReference>
<keyword evidence="8" id="KW-0442">Lipid degradation</keyword>
<evidence type="ECO:0000256" key="11">
    <source>
        <dbReference type="ARBA" id="ARBA00023157"/>
    </source>
</evidence>
<dbReference type="KEGG" id="vko:123029420"/>
<dbReference type="GO" id="GO:0005615">
    <property type="term" value="C:extracellular space"/>
    <property type="evidence" value="ECO:0007669"/>
    <property type="project" value="UniProtKB-ARBA"/>
</dbReference>
<evidence type="ECO:0000256" key="13">
    <source>
        <dbReference type="ARBA" id="ARBA00048637"/>
    </source>
</evidence>
<feature type="domain" description="Lipase" evidence="19">
    <location>
        <begin position="49"/>
        <end position="341"/>
    </location>
</feature>
<dbReference type="InterPro" id="IPR013818">
    <property type="entry name" value="Lipase"/>
</dbReference>
<dbReference type="AlphaFoldDB" id="A0A8D2L2W4"/>
<keyword evidence="16" id="KW-0106">Calcium</keyword>
<dbReference type="GeneID" id="123029420"/>
<evidence type="ECO:0000256" key="10">
    <source>
        <dbReference type="ARBA" id="ARBA00023136"/>
    </source>
</evidence>
<accession>A0A8D2L2W4</accession>
<keyword evidence="21" id="KW-1185">Reference proteome</keyword>
<evidence type="ECO:0000256" key="2">
    <source>
        <dbReference type="ARBA" id="ARBA00004613"/>
    </source>
</evidence>
<gene>
    <name evidence="20" type="primary">LIPI</name>
</gene>
<comment type="similarity">
    <text evidence="3 17">Belongs to the AB hydrolase superfamily. Lipase family.</text>
</comment>
<dbReference type="CTD" id="149998"/>
<evidence type="ECO:0000256" key="18">
    <source>
        <dbReference type="SAM" id="SignalP"/>
    </source>
</evidence>
<feature type="binding site" evidence="16">
    <location>
        <position position="209"/>
    </location>
    <ligand>
        <name>Ca(2+)</name>
        <dbReference type="ChEBI" id="CHEBI:29108"/>
    </ligand>
</feature>
<dbReference type="GO" id="GO:0005886">
    <property type="term" value="C:plasma membrane"/>
    <property type="evidence" value="ECO:0007669"/>
    <property type="project" value="UniProtKB-SubCell"/>
</dbReference>
<evidence type="ECO:0000256" key="9">
    <source>
        <dbReference type="ARBA" id="ARBA00023098"/>
    </source>
</evidence>
<dbReference type="PANTHER" id="PTHR11610:SF12">
    <property type="entry name" value="LIPASE MEMBER H"/>
    <property type="match status" value="1"/>
</dbReference>
<keyword evidence="6 18" id="KW-0732">Signal</keyword>
<feature type="signal peptide" evidence="18">
    <location>
        <begin position="1"/>
        <end position="32"/>
    </location>
</feature>
<comment type="catalytic activity">
    <reaction evidence="13">
        <text>1-hexadecanoyl-2-(9Z-octadecenoyl)-sn-glycero-3-phosphate + H2O = 2-(9Z-octadecenoyl)-sn-glycero-3-phosphate + hexadecanoate + H(+)</text>
        <dbReference type="Rhea" id="RHEA:40943"/>
        <dbReference type="ChEBI" id="CHEBI:7896"/>
        <dbReference type="ChEBI" id="CHEBI:15377"/>
        <dbReference type="ChEBI" id="CHEBI:15378"/>
        <dbReference type="ChEBI" id="CHEBI:64839"/>
        <dbReference type="ChEBI" id="CHEBI:77593"/>
    </reaction>
    <physiologicalReaction direction="left-to-right" evidence="13">
        <dbReference type="Rhea" id="RHEA:40944"/>
    </physiologicalReaction>
</comment>
<feature type="active site" description="Charge relay system" evidence="15">
    <location>
        <position position="263"/>
    </location>
</feature>
<dbReference type="GO" id="GO:0046872">
    <property type="term" value="F:metal ion binding"/>
    <property type="evidence" value="ECO:0007669"/>
    <property type="project" value="UniProtKB-KW"/>
</dbReference>
<dbReference type="OMA" id="CPVVGYH"/>
<evidence type="ECO:0000256" key="12">
    <source>
        <dbReference type="ARBA" id="ARBA00023180"/>
    </source>
</evidence>
<evidence type="ECO:0000256" key="16">
    <source>
        <dbReference type="PIRSR" id="PIRSR000865-2"/>
    </source>
</evidence>
<reference evidence="20" key="2">
    <citation type="submission" date="2025-09" db="UniProtKB">
        <authorList>
            <consortium name="Ensembl"/>
        </authorList>
    </citation>
    <scope>IDENTIFICATION</scope>
</reference>
<dbReference type="Ensembl" id="ENSVKKT00000016438.1">
    <property type="protein sequence ID" value="ENSVKKP00000016058.1"/>
    <property type="gene ID" value="ENSVKKG00000010948.1"/>
</dbReference>
<dbReference type="Proteomes" id="UP000694545">
    <property type="component" value="Unplaced"/>
</dbReference>
<evidence type="ECO:0000256" key="5">
    <source>
        <dbReference type="ARBA" id="ARBA00022525"/>
    </source>
</evidence>
<dbReference type="GO" id="GO:0004620">
    <property type="term" value="F:phospholipase activity"/>
    <property type="evidence" value="ECO:0007669"/>
    <property type="project" value="TreeGrafter"/>
</dbReference>
<dbReference type="Pfam" id="PF00151">
    <property type="entry name" value="Lipase"/>
    <property type="match status" value="1"/>
</dbReference>
<evidence type="ECO:0000256" key="3">
    <source>
        <dbReference type="ARBA" id="ARBA00010701"/>
    </source>
</evidence>
<keyword evidence="16" id="KW-0479">Metal-binding</keyword>
<reference evidence="20" key="1">
    <citation type="submission" date="2025-08" db="UniProtKB">
        <authorList>
            <consortium name="Ensembl"/>
        </authorList>
    </citation>
    <scope>IDENTIFICATION</scope>
</reference>
<feature type="active site" description="Charge relay system" evidence="15">
    <location>
        <position position="193"/>
    </location>
</feature>
<organism evidence="20 21">
    <name type="scientific">Varanus komodoensis</name>
    <name type="common">Komodo dragon</name>
    <dbReference type="NCBI Taxonomy" id="61221"/>
    <lineage>
        <taxon>Eukaryota</taxon>
        <taxon>Metazoa</taxon>
        <taxon>Chordata</taxon>
        <taxon>Craniata</taxon>
        <taxon>Vertebrata</taxon>
        <taxon>Euteleostomi</taxon>
        <taxon>Lepidosauria</taxon>
        <taxon>Squamata</taxon>
        <taxon>Bifurcata</taxon>
        <taxon>Unidentata</taxon>
        <taxon>Episquamata</taxon>
        <taxon>Toxicofera</taxon>
        <taxon>Anguimorpha</taxon>
        <taxon>Paleoanguimorpha</taxon>
        <taxon>Varanoidea</taxon>
        <taxon>Varanidae</taxon>
        <taxon>Varanus</taxon>
    </lineage>
</organism>
<keyword evidence="11" id="KW-1015">Disulfide bond</keyword>
<dbReference type="FunFam" id="3.40.50.1820:FF:000063">
    <property type="entry name" value="Lipase member H"/>
    <property type="match status" value="1"/>
</dbReference>
<feature type="binding site" evidence="16">
    <location>
        <position position="212"/>
    </location>
    <ligand>
        <name>Ca(2+)</name>
        <dbReference type="ChEBI" id="CHEBI:29108"/>
    </ligand>
</feature>
<dbReference type="GO" id="GO:0016042">
    <property type="term" value="P:lipid catabolic process"/>
    <property type="evidence" value="ECO:0007669"/>
    <property type="project" value="UniProtKB-KW"/>
</dbReference>
<dbReference type="GO" id="GO:0008201">
    <property type="term" value="F:heparin binding"/>
    <property type="evidence" value="ECO:0007669"/>
    <property type="project" value="UniProtKB-ARBA"/>
</dbReference>
<dbReference type="RefSeq" id="XP_044298354.1">
    <property type="nucleotide sequence ID" value="XM_044442419.1"/>
</dbReference>
<dbReference type="PRINTS" id="PR00821">
    <property type="entry name" value="TAGLIPASE"/>
</dbReference>
<dbReference type="SUPFAM" id="SSF53474">
    <property type="entry name" value="alpha/beta-Hydrolases"/>
    <property type="match status" value="1"/>
</dbReference>
<dbReference type="OrthoDB" id="199913at2759"/>
<dbReference type="GO" id="GO:0006654">
    <property type="term" value="P:phosphatidic acid biosynthetic process"/>
    <property type="evidence" value="ECO:0007669"/>
    <property type="project" value="UniProtKB-ARBA"/>
</dbReference>
<feature type="chain" id="PRO_5034764227" description="Lipase domain-containing protein" evidence="18">
    <location>
        <begin position="33"/>
        <end position="466"/>
    </location>
</feature>
<sequence length="466" mass="52620">MWMFHAALQALSMVGLCFFLFFAACCISTAVGQECPTFTNLTVADSVIGTNLKVQLLLYTRRNKDCAEKLHEFNLTSTHLDLTKKVIMVIHGYRFTGSPPVWIYEIKDQLLEKGDINVIIVDWNRGATTIIYSNAVYNAKNVVEILKNFIDQMLANGLSLDSIYMIGVSLGAHIAGFVGKAYHGKIGRITGLDPAGPSFTGKSPSERLDHTDAQFVDVIHSDIDAFGYRKPLGNIDFYPNGGKDQPGCPKTILSGTQYFKCDHQRSVFLYMASLKHNCHIYAYPCDSYEDFTNGKCVSCEAFHPLPCPILGYYADQWKNHLIEKKPPVTTAYFDTADKEPFCMYHYSVDIITWNKSNRNGFINIKIIDNAGNITESKIKSDAATFQQYKQTNILAGFYLDFHSVSKIALTFSTKNVIGPKYKLRVLQMRLKSMSDPERIQLCRYDFILLDNTETTFRPIPCLKTNM</sequence>
<dbReference type="PIRSF" id="PIRSF000865">
    <property type="entry name" value="Lipoprotein_lipase_LIPH"/>
    <property type="match status" value="1"/>
</dbReference>
<evidence type="ECO:0000256" key="15">
    <source>
        <dbReference type="PIRSR" id="PIRSR000865-1"/>
    </source>
</evidence>
<name>A0A8D2L2W4_VARKO</name>
<feature type="binding site" evidence="16">
    <location>
        <position position="207"/>
    </location>
    <ligand>
        <name>Ca(2+)</name>
        <dbReference type="ChEBI" id="CHEBI:29108"/>
    </ligand>
</feature>
<protein>
    <recommendedName>
        <fullName evidence="19">Lipase domain-containing protein</fullName>
    </recommendedName>
</protein>
<evidence type="ECO:0000256" key="1">
    <source>
        <dbReference type="ARBA" id="ARBA00004202"/>
    </source>
</evidence>
<keyword evidence="4" id="KW-1003">Cell membrane</keyword>
<evidence type="ECO:0000256" key="7">
    <source>
        <dbReference type="ARBA" id="ARBA00022801"/>
    </source>
</evidence>
<dbReference type="CDD" id="cd00707">
    <property type="entry name" value="Pancreat_lipase_like"/>
    <property type="match status" value="1"/>
</dbReference>
<evidence type="ECO:0000256" key="6">
    <source>
        <dbReference type="ARBA" id="ARBA00022729"/>
    </source>
</evidence>
<evidence type="ECO:0000256" key="8">
    <source>
        <dbReference type="ARBA" id="ARBA00022963"/>
    </source>
</evidence>
<comment type="function">
    <text evidence="14">Hydrolyzes specifically phosphatidic acid (PA) to produce 2-acyl lysophosphatidic acid (LPA; a potent bioactive lipid mediator) and fatty acid. Does not hydrolyze other phospholipids, like phosphatidylserine (PS), phosphatidylcholine (PC) and phosphatidylethanolamine (PE) or triacylglycerol (TG).</text>
</comment>
<evidence type="ECO:0000313" key="21">
    <source>
        <dbReference type="Proteomes" id="UP000694545"/>
    </source>
</evidence>
<keyword evidence="5" id="KW-0964">Secreted</keyword>
<evidence type="ECO:0000256" key="17">
    <source>
        <dbReference type="RuleBase" id="RU004262"/>
    </source>
</evidence>
<keyword evidence="7" id="KW-0378">Hydrolase</keyword>
<proteinExistence type="inferred from homology"/>
<dbReference type="InterPro" id="IPR029058">
    <property type="entry name" value="AB_hydrolase_fold"/>
</dbReference>
<evidence type="ECO:0000256" key="14">
    <source>
        <dbReference type="ARBA" id="ARBA00049600"/>
    </source>
</evidence>